<sequence length="141" mass="16504">MRREHIRCSPMWRNEGPRYDCVFVVTDPHAEGMLGLDVTRVLCFFSFKYLGTEYPCAIIRWFDRVGDGPDTNTGMWIVRTRNAQDVAIIHIDTIYRAAQLIPIYASHQIDPASVKPNESYDKFYYYYVNRFADHHAFEIAS</sequence>
<accession>A0A0C3PG79</accession>
<reference evidence="2" key="2">
    <citation type="submission" date="2015-01" db="EMBL/GenBank/DDBJ databases">
        <title>Evolutionary Origins and Diversification of the Mycorrhizal Mutualists.</title>
        <authorList>
            <consortium name="DOE Joint Genome Institute"/>
            <consortium name="Mycorrhizal Genomics Consortium"/>
            <person name="Kohler A."/>
            <person name="Kuo A."/>
            <person name="Nagy L.G."/>
            <person name="Floudas D."/>
            <person name="Copeland A."/>
            <person name="Barry K.W."/>
            <person name="Cichocki N."/>
            <person name="Veneault-Fourrey C."/>
            <person name="LaButti K."/>
            <person name="Lindquist E.A."/>
            <person name="Lipzen A."/>
            <person name="Lundell T."/>
            <person name="Morin E."/>
            <person name="Murat C."/>
            <person name="Riley R."/>
            <person name="Ohm R."/>
            <person name="Sun H."/>
            <person name="Tunlid A."/>
            <person name="Henrissat B."/>
            <person name="Grigoriev I.V."/>
            <person name="Hibbett D.S."/>
            <person name="Martin F."/>
        </authorList>
    </citation>
    <scope>NUCLEOTIDE SEQUENCE [LARGE SCALE GENOMIC DNA]</scope>
    <source>
        <strain evidence="2">Marx 270</strain>
    </source>
</reference>
<dbReference type="EMBL" id="KN831961">
    <property type="protein sequence ID" value="KIO06954.1"/>
    <property type="molecule type" value="Genomic_DNA"/>
</dbReference>
<organism evidence="1 2">
    <name type="scientific">Pisolithus tinctorius Marx 270</name>
    <dbReference type="NCBI Taxonomy" id="870435"/>
    <lineage>
        <taxon>Eukaryota</taxon>
        <taxon>Fungi</taxon>
        <taxon>Dikarya</taxon>
        <taxon>Basidiomycota</taxon>
        <taxon>Agaricomycotina</taxon>
        <taxon>Agaricomycetes</taxon>
        <taxon>Agaricomycetidae</taxon>
        <taxon>Boletales</taxon>
        <taxon>Sclerodermatineae</taxon>
        <taxon>Pisolithaceae</taxon>
        <taxon>Pisolithus</taxon>
    </lineage>
</organism>
<gene>
    <name evidence="1" type="ORF">M404DRAFT_137409</name>
</gene>
<dbReference type="OrthoDB" id="3187773at2759"/>
<evidence type="ECO:0000313" key="1">
    <source>
        <dbReference type="EMBL" id="KIO06954.1"/>
    </source>
</evidence>
<keyword evidence="2" id="KW-1185">Reference proteome</keyword>
<dbReference type="InParanoid" id="A0A0C3PG79"/>
<name>A0A0C3PG79_PISTI</name>
<dbReference type="Proteomes" id="UP000054217">
    <property type="component" value="Unassembled WGS sequence"/>
</dbReference>
<dbReference type="AlphaFoldDB" id="A0A0C3PG79"/>
<proteinExistence type="predicted"/>
<evidence type="ECO:0000313" key="2">
    <source>
        <dbReference type="Proteomes" id="UP000054217"/>
    </source>
</evidence>
<dbReference type="STRING" id="870435.A0A0C3PG79"/>
<reference evidence="1 2" key="1">
    <citation type="submission" date="2014-04" db="EMBL/GenBank/DDBJ databases">
        <authorList>
            <consortium name="DOE Joint Genome Institute"/>
            <person name="Kuo A."/>
            <person name="Kohler A."/>
            <person name="Costa M.D."/>
            <person name="Nagy L.G."/>
            <person name="Floudas D."/>
            <person name="Copeland A."/>
            <person name="Barry K.W."/>
            <person name="Cichocki N."/>
            <person name="Veneault-Fourrey C."/>
            <person name="LaButti K."/>
            <person name="Lindquist E.A."/>
            <person name="Lipzen A."/>
            <person name="Lundell T."/>
            <person name="Morin E."/>
            <person name="Murat C."/>
            <person name="Sun H."/>
            <person name="Tunlid A."/>
            <person name="Henrissat B."/>
            <person name="Grigoriev I.V."/>
            <person name="Hibbett D.S."/>
            <person name="Martin F."/>
            <person name="Nordberg H.P."/>
            <person name="Cantor M.N."/>
            <person name="Hua S.X."/>
        </authorList>
    </citation>
    <scope>NUCLEOTIDE SEQUENCE [LARGE SCALE GENOMIC DNA]</scope>
    <source>
        <strain evidence="1 2">Marx 270</strain>
    </source>
</reference>
<dbReference type="HOGENOM" id="CLU_006344_16_0_1"/>
<protein>
    <submittedName>
        <fullName evidence="1">Uncharacterized protein</fullName>
    </submittedName>
</protein>